<evidence type="ECO:0000313" key="3">
    <source>
        <dbReference type="Proteomes" id="UP000186817"/>
    </source>
</evidence>
<comment type="caution">
    <text evidence="2">The sequence shown here is derived from an EMBL/GenBank/DDBJ whole genome shotgun (WGS) entry which is preliminary data.</text>
</comment>
<dbReference type="InterPro" id="IPR001680">
    <property type="entry name" value="WD40_rpt"/>
</dbReference>
<reference evidence="2 3" key="1">
    <citation type="submission" date="2016-02" db="EMBL/GenBank/DDBJ databases">
        <title>Genome analysis of coral dinoflagellate symbionts highlights evolutionary adaptations to a symbiotic lifestyle.</title>
        <authorList>
            <person name="Aranda M."/>
            <person name="Li Y."/>
            <person name="Liew Y.J."/>
            <person name="Baumgarten S."/>
            <person name="Simakov O."/>
            <person name="Wilson M."/>
            <person name="Piel J."/>
            <person name="Ashoor H."/>
            <person name="Bougouffa S."/>
            <person name="Bajic V.B."/>
            <person name="Ryu T."/>
            <person name="Ravasi T."/>
            <person name="Bayer T."/>
            <person name="Micklem G."/>
            <person name="Kim H."/>
            <person name="Bhak J."/>
            <person name="Lajeunesse T.C."/>
            <person name="Voolstra C.R."/>
        </authorList>
    </citation>
    <scope>NUCLEOTIDE SEQUENCE [LARGE SCALE GENOMIC DNA]</scope>
    <source>
        <strain evidence="2 3">CCMP2467</strain>
    </source>
</reference>
<gene>
    <name evidence="2" type="primary">HET-E1</name>
    <name evidence="2" type="ORF">AK812_SmicGene23041</name>
</gene>
<dbReference type="InterPro" id="IPR024977">
    <property type="entry name" value="Apc4-like_WD40_dom"/>
</dbReference>
<dbReference type="PANTHER" id="PTHR19879:SF9">
    <property type="entry name" value="TRANSCRIPTION INITIATION FACTOR TFIID SUBUNIT 5"/>
    <property type="match status" value="1"/>
</dbReference>
<name>A0A1Q9DIB7_SYMMI</name>
<dbReference type="Pfam" id="PF00400">
    <property type="entry name" value="WD40"/>
    <property type="match status" value="1"/>
</dbReference>
<protein>
    <submittedName>
        <fullName evidence="2">Vegetative incompatibility protein HET-E-1</fullName>
    </submittedName>
</protein>
<dbReference type="InterPro" id="IPR011047">
    <property type="entry name" value="Quinoprotein_ADH-like_sf"/>
</dbReference>
<dbReference type="SUPFAM" id="SSF50998">
    <property type="entry name" value="Quinoprotein alcohol dehydrogenase-like"/>
    <property type="match status" value="1"/>
</dbReference>
<organism evidence="2 3">
    <name type="scientific">Symbiodinium microadriaticum</name>
    <name type="common">Dinoflagellate</name>
    <name type="synonym">Zooxanthella microadriatica</name>
    <dbReference type="NCBI Taxonomy" id="2951"/>
    <lineage>
        <taxon>Eukaryota</taxon>
        <taxon>Sar</taxon>
        <taxon>Alveolata</taxon>
        <taxon>Dinophyceae</taxon>
        <taxon>Suessiales</taxon>
        <taxon>Symbiodiniaceae</taxon>
        <taxon>Symbiodinium</taxon>
    </lineage>
</organism>
<dbReference type="OrthoDB" id="340259at2759"/>
<dbReference type="Gene3D" id="2.130.10.10">
    <property type="entry name" value="YVTN repeat-like/Quinoprotein amine dehydrogenase"/>
    <property type="match status" value="1"/>
</dbReference>
<dbReference type="AlphaFoldDB" id="A0A1Q9DIB7"/>
<feature type="domain" description="Anaphase-promoting complex subunit 4-like WD40" evidence="1">
    <location>
        <begin position="63"/>
        <end position="127"/>
    </location>
</feature>
<evidence type="ECO:0000259" key="1">
    <source>
        <dbReference type="Pfam" id="PF12894"/>
    </source>
</evidence>
<evidence type="ECO:0000313" key="2">
    <source>
        <dbReference type="EMBL" id="OLP94914.1"/>
    </source>
</evidence>
<accession>A0A1Q9DIB7</accession>
<sequence length="169" mass="17730">MGAIFSVAASPNGKMIATGCFDGTARIIVLESGKIVSRGHRYLHQVSFNPGCDNGEVHAWSVVSGRLVWELPRAHALVKTLGFSRDGVSLAVGCANGDCMLYSADTRSCTSKVQCDMAGSIRCMGFSPAAALVAVCAGPTPGKKSRGRHRPENAQLELQDAERAALPAV</sequence>
<dbReference type="PANTHER" id="PTHR19879">
    <property type="entry name" value="TRANSCRIPTION INITIATION FACTOR TFIID"/>
    <property type="match status" value="1"/>
</dbReference>
<proteinExistence type="predicted"/>
<dbReference type="Pfam" id="PF12894">
    <property type="entry name" value="ANAPC4_WD40"/>
    <property type="match status" value="1"/>
</dbReference>
<dbReference type="EMBL" id="LSRX01000523">
    <property type="protein sequence ID" value="OLP94914.1"/>
    <property type="molecule type" value="Genomic_DNA"/>
</dbReference>
<dbReference type="Proteomes" id="UP000186817">
    <property type="component" value="Unassembled WGS sequence"/>
</dbReference>
<keyword evidence="3" id="KW-1185">Reference proteome</keyword>
<dbReference type="InterPro" id="IPR015943">
    <property type="entry name" value="WD40/YVTN_repeat-like_dom_sf"/>
</dbReference>